<protein>
    <submittedName>
        <fullName evidence="1">Uncharacterized protein</fullName>
    </submittedName>
</protein>
<dbReference type="EMBL" id="BT085053">
    <property type="protein sequence ID" value="ACR35406.1"/>
    <property type="molecule type" value="mRNA"/>
</dbReference>
<name>B7ZXL9_MAIZE</name>
<evidence type="ECO:0000313" key="1">
    <source>
        <dbReference type="EMBL" id="ACL52668.1"/>
    </source>
</evidence>
<reference evidence="1" key="1">
    <citation type="journal article" date="2009" name="PLoS Genet.">
        <title>Sequencing, mapping, and analysis of 27,455 maize full-length cDNAs.</title>
        <authorList>
            <person name="Soderlund C."/>
            <person name="Descour A."/>
            <person name="Kudrna D."/>
            <person name="Bomhoff M."/>
            <person name="Boyd L."/>
            <person name="Currie J."/>
            <person name="Angelova A."/>
            <person name="Collura K."/>
            <person name="Wissotski M."/>
            <person name="Ashley E."/>
            <person name="Morrow D."/>
            <person name="Fernandes J."/>
            <person name="Walbot V."/>
            <person name="Yu Y."/>
        </authorList>
    </citation>
    <scope>NUCLEOTIDE SEQUENCE</scope>
    <source>
        <strain evidence="1">B73</strain>
    </source>
</reference>
<organism evidence="1">
    <name type="scientific">Zea mays</name>
    <name type="common">Maize</name>
    <dbReference type="NCBI Taxonomy" id="4577"/>
    <lineage>
        <taxon>Eukaryota</taxon>
        <taxon>Viridiplantae</taxon>
        <taxon>Streptophyta</taxon>
        <taxon>Embryophyta</taxon>
        <taxon>Tracheophyta</taxon>
        <taxon>Spermatophyta</taxon>
        <taxon>Magnoliopsida</taxon>
        <taxon>Liliopsida</taxon>
        <taxon>Poales</taxon>
        <taxon>Poaceae</taxon>
        <taxon>PACMAD clade</taxon>
        <taxon>Panicoideae</taxon>
        <taxon>Andropogonodae</taxon>
        <taxon>Andropogoneae</taxon>
        <taxon>Tripsacinae</taxon>
        <taxon>Zea</taxon>
    </lineage>
</organism>
<reference evidence="1" key="2">
    <citation type="submission" date="2012-06" db="EMBL/GenBank/DDBJ databases">
        <authorList>
            <person name="Yu Y."/>
            <person name="Currie J."/>
            <person name="Lomeli R."/>
            <person name="Angelova A."/>
            <person name="Collura K."/>
            <person name="Wissotski M."/>
            <person name="Campos D."/>
            <person name="Kudrna D."/>
            <person name="Golser W."/>
            <person name="Ashely E."/>
            <person name="Descour A."/>
            <person name="Fernandes J."/>
            <person name="Soderlund C."/>
            <person name="Walbot V."/>
        </authorList>
    </citation>
    <scope>NUCLEOTIDE SEQUENCE</scope>
    <source>
        <strain evidence="1">B73</strain>
    </source>
</reference>
<dbReference type="EMBL" id="BT054061">
    <property type="protein sequence ID" value="ACL52668.1"/>
    <property type="molecule type" value="mRNA"/>
</dbReference>
<proteinExistence type="evidence at transcript level"/>
<sequence length="146" mass="16804">MMLLKSSQATSSSWRLNFGRLFSISESINTVISSLQLFDRFHDDILIEGFSLQLLEAVTIPVITKTTRRTPVAISKARSQIGCSIFSCLWPGCLDPYMTPCWPVEPLVQICKGRCWTEYSSWKQFPWKLDLGRYFKQDGIFPTRKL</sequence>
<accession>B7ZXL9</accession>
<dbReference type="AlphaFoldDB" id="B7ZXL9"/>